<dbReference type="Proteomes" id="UP000518266">
    <property type="component" value="Unassembled WGS sequence"/>
</dbReference>
<dbReference type="AlphaFoldDB" id="A0A7J5YR01"/>
<evidence type="ECO:0000256" key="1">
    <source>
        <dbReference type="SAM" id="MobiDB-lite"/>
    </source>
</evidence>
<organism evidence="2 3">
    <name type="scientific">Dissostichus mawsoni</name>
    <name type="common">Antarctic cod</name>
    <dbReference type="NCBI Taxonomy" id="36200"/>
    <lineage>
        <taxon>Eukaryota</taxon>
        <taxon>Metazoa</taxon>
        <taxon>Chordata</taxon>
        <taxon>Craniata</taxon>
        <taxon>Vertebrata</taxon>
        <taxon>Euteleostomi</taxon>
        <taxon>Actinopterygii</taxon>
        <taxon>Neopterygii</taxon>
        <taxon>Teleostei</taxon>
        <taxon>Neoteleostei</taxon>
        <taxon>Acanthomorphata</taxon>
        <taxon>Eupercaria</taxon>
        <taxon>Perciformes</taxon>
        <taxon>Notothenioidei</taxon>
        <taxon>Nototheniidae</taxon>
        <taxon>Dissostichus</taxon>
    </lineage>
</organism>
<accession>A0A7J5YR01</accession>
<keyword evidence="3" id="KW-1185">Reference proteome</keyword>
<comment type="caution">
    <text evidence="2">The sequence shown here is derived from an EMBL/GenBank/DDBJ whole genome shotgun (WGS) entry which is preliminary data.</text>
</comment>
<evidence type="ECO:0000313" key="3">
    <source>
        <dbReference type="Proteomes" id="UP000518266"/>
    </source>
</evidence>
<name>A0A7J5YR01_DISMA</name>
<dbReference type="EMBL" id="JAAKFY010000010">
    <property type="protein sequence ID" value="KAF3850708.1"/>
    <property type="molecule type" value="Genomic_DNA"/>
</dbReference>
<proteinExistence type="predicted"/>
<gene>
    <name evidence="2" type="ORF">F7725_012480</name>
</gene>
<protein>
    <submittedName>
        <fullName evidence="2">Uncharacterized protein</fullName>
    </submittedName>
</protein>
<sequence>MPPGPATCRPDGNEEPDLSFPVLELLIRSYRNALTDRPAAASPAVAPPETREPTHPIQLKTESISPCSQACSLMKYAAGQEPTNQLGPGESEQPVGIVALHDPQTSDGSGQREARSSLNPHQQQVEQLLSLLLFIIPDLHHKGLLPLLLSVPQVTGEVPQVCFGGLGVKLVDVTAVQFGSVQADVLQKAFVTLLSIRPSVSGSGTSQAEKVKFPTAAGPSSGETVP</sequence>
<reference evidence="2 3" key="1">
    <citation type="submission" date="2020-03" db="EMBL/GenBank/DDBJ databases">
        <title>Dissostichus mawsoni Genome sequencing and assembly.</title>
        <authorList>
            <person name="Park H."/>
        </authorList>
    </citation>
    <scope>NUCLEOTIDE SEQUENCE [LARGE SCALE GENOMIC DNA]</scope>
    <source>
        <strain evidence="2">DM0001</strain>
        <tissue evidence="2">Muscle</tissue>
    </source>
</reference>
<evidence type="ECO:0000313" key="2">
    <source>
        <dbReference type="EMBL" id="KAF3850708.1"/>
    </source>
</evidence>
<feature type="region of interest" description="Disordered" evidence="1">
    <location>
        <begin position="100"/>
        <end position="120"/>
    </location>
</feature>
<feature type="region of interest" description="Disordered" evidence="1">
    <location>
        <begin position="200"/>
        <end position="226"/>
    </location>
</feature>